<feature type="non-terminal residue" evidence="1">
    <location>
        <position position="1"/>
    </location>
</feature>
<reference evidence="1" key="1">
    <citation type="submission" date="2023-01" db="EMBL/GenBank/DDBJ databases">
        <title>Genome assembly of the deep-sea coral Lophelia pertusa.</title>
        <authorList>
            <person name="Herrera S."/>
            <person name="Cordes E."/>
        </authorList>
    </citation>
    <scope>NUCLEOTIDE SEQUENCE</scope>
    <source>
        <strain evidence="1">USNM1676648</strain>
        <tissue evidence="1">Polyp</tissue>
    </source>
</reference>
<name>A0A9W9YKA2_9CNID</name>
<accession>A0A9W9YKA2</accession>
<dbReference type="Gene3D" id="1.50.10.20">
    <property type="match status" value="1"/>
</dbReference>
<dbReference type="AlphaFoldDB" id="A0A9W9YKA2"/>
<dbReference type="OrthoDB" id="5950489at2759"/>
<organism evidence="1 2">
    <name type="scientific">Desmophyllum pertusum</name>
    <dbReference type="NCBI Taxonomy" id="174260"/>
    <lineage>
        <taxon>Eukaryota</taxon>
        <taxon>Metazoa</taxon>
        <taxon>Cnidaria</taxon>
        <taxon>Anthozoa</taxon>
        <taxon>Hexacorallia</taxon>
        <taxon>Scleractinia</taxon>
        <taxon>Caryophylliina</taxon>
        <taxon>Caryophylliidae</taxon>
        <taxon>Desmophyllum</taxon>
    </lineage>
</organism>
<protein>
    <submittedName>
        <fullName evidence="1">Uncharacterized protein</fullName>
    </submittedName>
</protein>
<comment type="caution">
    <text evidence="1">The sequence shown here is derived from an EMBL/GenBank/DDBJ whole genome shotgun (WGS) entry which is preliminary data.</text>
</comment>
<dbReference type="Proteomes" id="UP001163046">
    <property type="component" value="Unassembled WGS sequence"/>
</dbReference>
<gene>
    <name evidence="1" type="ORF">OS493_039703</name>
</gene>
<proteinExistence type="predicted"/>
<dbReference type="EMBL" id="MU827532">
    <property type="protein sequence ID" value="KAJ7347660.1"/>
    <property type="molecule type" value="Genomic_DNA"/>
</dbReference>
<evidence type="ECO:0000313" key="1">
    <source>
        <dbReference type="EMBL" id="KAJ7347660.1"/>
    </source>
</evidence>
<keyword evidence="2" id="KW-1185">Reference proteome</keyword>
<sequence length="232" mass="25798">SRGLDANLTRAAFRAAEWLRNNQTNKYLRGGAREWFAFHALRLNKLDKYPQVGFNHPFQYSLAVIALLLALERCWKDKYVNYIVHNIANQTAAAHASGDTLSMHIFALTCAKEFAKKERKFWLLRRIPDGINNASKVLIAFSFFFTAAVGESKVIRVCVELKFNVSGNYSNGRSPPSPVCVEVLNGTNAHEILKMAATQDPCYNFTAVKTCGDTAFIPFAGSIGDLPTRSTG</sequence>
<evidence type="ECO:0000313" key="2">
    <source>
        <dbReference type="Proteomes" id="UP001163046"/>
    </source>
</evidence>